<dbReference type="AlphaFoldDB" id="G4TBI9"/>
<gene>
    <name evidence="2" type="ORF">PIIN_02547</name>
</gene>
<dbReference type="Gene3D" id="3.80.10.10">
    <property type="entry name" value="Ribonuclease Inhibitor"/>
    <property type="match status" value="1"/>
</dbReference>
<evidence type="ECO:0000313" key="2">
    <source>
        <dbReference type="EMBL" id="CCA68682.1"/>
    </source>
</evidence>
<name>G4TBI9_SERID</name>
<feature type="region of interest" description="Disordered" evidence="1">
    <location>
        <begin position="460"/>
        <end position="480"/>
    </location>
</feature>
<evidence type="ECO:0000313" key="3">
    <source>
        <dbReference type="Proteomes" id="UP000007148"/>
    </source>
</evidence>
<sequence length="502" mass="56221">MSIIKDNIRELPPPLKIPLSTTGDGSLRLAVPPTIEQLRARTRDKGSNNMVPSLLTLCVLRLGAHLHRISDLERCWTRRSYHSPVMKILVSDLFPHIPSGEFNVAKPEISASFDEAEVEDEFRGTIDPYLWGLVNSLIIPSTLPSEIRRLGLNITDPAVPALQYASVLNTKTLSLLTCLSFDSPEIRLRISDDSLIQLRSLPCLTLLNLASTPITSRGIQRLIVAMKARGDVTFGPWKLRVLDLHGTFVDDNLFDELNTNLSIFPLLFALDVRMTSVCNIQEYFESWFDGTTAPQELLFPTKLRDRMDYISKRIQESDAPSSRNDHAMLFIDHHSSDFQKVSESVMNGEQRVRAAQKLRVSSAEVCVLTGDTTLLGNVIEPADSVDNGAAKATFRPTRLEVPSDDFRQMAKRHKQDQTSGRPVVPISESEDKYILWRLPPPTSALEAFIREIAAPSVAAREGLNPSGPRAKRPRVGEQTYSVKRLKRPTMESIFGHNPSRRL</sequence>
<organism evidence="2 3">
    <name type="scientific">Serendipita indica (strain DSM 11827)</name>
    <name type="common">Root endophyte fungus</name>
    <name type="synonym">Piriformospora indica</name>
    <dbReference type="NCBI Taxonomy" id="1109443"/>
    <lineage>
        <taxon>Eukaryota</taxon>
        <taxon>Fungi</taxon>
        <taxon>Dikarya</taxon>
        <taxon>Basidiomycota</taxon>
        <taxon>Agaricomycotina</taxon>
        <taxon>Agaricomycetes</taxon>
        <taxon>Sebacinales</taxon>
        <taxon>Serendipitaceae</taxon>
        <taxon>Serendipita</taxon>
    </lineage>
</organism>
<dbReference type="HOGENOM" id="CLU_543032_0_0_1"/>
<dbReference type="InterPro" id="IPR032675">
    <property type="entry name" value="LRR_dom_sf"/>
</dbReference>
<dbReference type="Proteomes" id="UP000007148">
    <property type="component" value="Unassembled WGS sequence"/>
</dbReference>
<proteinExistence type="predicted"/>
<accession>G4TBI9</accession>
<dbReference type="eggNOG" id="ENOG502SPKE">
    <property type="taxonomic scope" value="Eukaryota"/>
</dbReference>
<protein>
    <submittedName>
        <fullName evidence="2">Uncharacterized protein</fullName>
    </submittedName>
</protein>
<dbReference type="OrthoDB" id="3215314at2759"/>
<dbReference type="InParanoid" id="G4TBI9"/>
<comment type="caution">
    <text evidence="2">The sequence shown here is derived from an EMBL/GenBank/DDBJ whole genome shotgun (WGS) entry which is preliminary data.</text>
</comment>
<keyword evidence="3" id="KW-1185">Reference proteome</keyword>
<evidence type="ECO:0000256" key="1">
    <source>
        <dbReference type="SAM" id="MobiDB-lite"/>
    </source>
</evidence>
<reference evidence="2 3" key="1">
    <citation type="journal article" date="2011" name="PLoS Pathog.">
        <title>Endophytic Life Strategies Decoded by Genome and Transcriptome Analyses of the Mutualistic Root Symbiont Piriformospora indica.</title>
        <authorList>
            <person name="Zuccaro A."/>
            <person name="Lahrmann U."/>
            <person name="Guldener U."/>
            <person name="Langen G."/>
            <person name="Pfiffi S."/>
            <person name="Biedenkopf D."/>
            <person name="Wong P."/>
            <person name="Samans B."/>
            <person name="Grimm C."/>
            <person name="Basiewicz M."/>
            <person name="Murat C."/>
            <person name="Martin F."/>
            <person name="Kogel K.H."/>
        </authorList>
    </citation>
    <scope>NUCLEOTIDE SEQUENCE [LARGE SCALE GENOMIC DNA]</scope>
    <source>
        <strain evidence="2 3">DSM 11827</strain>
    </source>
</reference>
<dbReference type="SUPFAM" id="SSF52047">
    <property type="entry name" value="RNI-like"/>
    <property type="match status" value="1"/>
</dbReference>
<dbReference type="EMBL" id="CAFZ01000038">
    <property type="protein sequence ID" value="CCA68682.1"/>
    <property type="molecule type" value="Genomic_DNA"/>
</dbReference>